<reference evidence="3" key="2">
    <citation type="submission" date="2021-04" db="EMBL/GenBank/DDBJ databases">
        <authorList>
            <person name="Podell S."/>
        </authorList>
    </citation>
    <scope>NUCLEOTIDE SEQUENCE</scope>
    <source>
        <strain evidence="3">Hildebrandi</strain>
    </source>
</reference>
<feature type="compositionally biased region" description="Low complexity" evidence="1">
    <location>
        <begin position="893"/>
        <end position="906"/>
    </location>
</feature>
<feature type="transmembrane region" description="Helical" evidence="2">
    <location>
        <begin position="404"/>
        <end position="428"/>
    </location>
</feature>
<evidence type="ECO:0000256" key="1">
    <source>
        <dbReference type="SAM" id="MobiDB-lite"/>
    </source>
</evidence>
<keyword evidence="2" id="KW-0472">Membrane</keyword>
<dbReference type="OrthoDB" id="49068at2759"/>
<feature type="region of interest" description="Disordered" evidence="1">
    <location>
        <begin position="18"/>
        <end position="55"/>
    </location>
</feature>
<feature type="region of interest" description="Disordered" evidence="1">
    <location>
        <begin position="1008"/>
        <end position="1032"/>
    </location>
</feature>
<feature type="compositionally biased region" description="Low complexity" evidence="1">
    <location>
        <begin position="761"/>
        <end position="779"/>
    </location>
</feature>
<comment type="caution">
    <text evidence="3">The sequence shown here is derived from an EMBL/GenBank/DDBJ whole genome shotgun (WGS) entry which is preliminary data.</text>
</comment>
<feature type="compositionally biased region" description="Polar residues" evidence="1">
    <location>
        <begin position="826"/>
        <end position="842"/>
    </location>
</feature>
<feature type="region of interest" description="Disordered" evidence="1">
    <location>
        <begin position="716"/>
        <end position="793"/>
    </location>
</feature>
<keyword evidence="2" id="KW-0812">Transmembrane</keyword>
<evidence type="ECO:0000313" key="3">
    <source>
        <dbReference type="EMBL" id="KAG7346941.1"/>
    </source>
</evidence>
<keyword evidence="4" id="KW-1185">Reference proteome</keyword>
<feature type="compositionally biased region" description="Low complexity" evidence="1">
    <location>
        <begin position="736"/>
        <end position="751"/>
    </location>
</feature>
<feature type="compositionally biased region" description="Acidic residues" evidence="1">
    <location>
        <begin position="811"/>
        <end position="822"/>
    </location>
</feature>
<feature type="compositionally biased region" description="Basic and acidic residues" evidence="1">
    <location>
        <begin position="1022"/>
        <end position="1032"/>
    </location>
</feature>
<dbReference type="EMBL" id="JAGRRH010000021">
    <property type="protein sequence ID" value="KAG7346941.1"/>
    <property type="molecule type" value="Genomic_DNA"/>
</dbReference>
<feature type="compositionally biased region" description="Polar residues" evidence="1">
    <location>
        <begin position="854"/>
        <end position="865"/>
    </location>
</feature>
<accession>A0A9K3KP39</accession>
<dbReference type="AlphaFoldDB" id="A0A9K3KP39"/>
<organism evidence="3 4">
    <name type="scientific">Nitzschia inconspicua</name>
    <dbReference type="NCBI Taxonomy" id="303405"/>
    <lineage>
        <taxon>Eukaryota</taxon>
        <taxon>Sar</taxon>
        <taxon>Stramenopiles</taxon>
        <taxon>Ochrophyta</taxon>
        <taxon>Bacillariophyta</taxon>
        <taxon>Bacillariophyceae</taxon>
        <taxon>Bacillariophycidae</taxon>
        <taxon>Bacillariales</taxon>
        <taxon>Bacillariaceae</taxon>
        <taxon>Nitzschia</taxon>
    </lineage>
</organism>
<name>A0A9K3KP39_9STRA</name>
<feature type="compositionally biased region" description="Basic and acidic residues" evidence="1">
    <location>
        <begin position="41"/>
        <end position="53"/>
    </location>
</feature>
<feature type="compositionally biased region" description="Basic and acidic residues" evidence="1">
    <location>
        <begin position="716"/>
        <end position="730"/>
    </location>
</feature>
<feature type="compositionally biased region" description="Acidic residues" evidence="1">
    <location>
        <begin position="610"/>
        <end position="620"/>
    </location>
</feature>
<feature type="region of interest" description="Disordered" evidence="1">
    <location>
        <begin position="606"/>
        <end position="660"/>
    </location>
</feature>
<sequence>MADRTSLKRPRPFLKVEMSWKDQEREDRDELSRTKMASDSARMESKTRGGDPRHRCHIPPPILLLVLILSGHWQICTALEHWQGRVAKGTSLGTSIKNQQQLGLQGTPLSSSVMFNYSEFQTPKDIDVSSPPYPRQDNDMEEEDETVENNLNTAPPSLPTSVGMDQMTRQSGNPIVDQTVPVDVQITLSVEPEADIEFLVQDMGEFLEHYLEKQFQQLIDFQQDKFAMATPIVRLQNVNLSVLLADESSRRTRSLRTTAWGKLSSSRPLLRSPNHDLKPRFLQESTRLATINVNGEVAYSVEVDGGLPTPIDIDQEWNAALVEFMSQPRLDEAVSNACVDGVVRVDDVDSLTLQNSPREPSEATTTTVISTNVANNPATGDGTIPWQGQSLNTTSSELTRPSTLSIIFGFLLTGIAALGLVGYCYIFYRKRKKRLRKKRQIKESISFPARNTSVGSAPPTPRQSSSLGPPPTLPVVASPIILTPIDETFSEDTSYKGLESSIGSEDASDAFAKELHKAASLDQQAWEEFQKRKEVLNRSQVMQGLEVEKPQNPSKESVKITGHKRDIPPPLLGQHNVSSDEEGMVDYPEGVEADLKGQPSFARSFPYGDESADDADDEWIENPMTPRSQRYQIPEKQWEPYSSALPPSPDTISMEEKKDEISPSGFFAKELQNIEMDLARYGGNPSMDETGSDDDVLSNVDMMSEVEELSKFVRRYEQRKDRKMKREMDINGRQSMGGTSSVGTSSISIGMDGRVYNPYHSSPNLEPSTPSSSSTMSSLAPPPGNARGSDLSSYAGSYLHQKNSNNLSFVSDDEGSDGDKDEDLSTRSQRLGISPFSVSQPNEGYYAKTEKPTSTRVPTISTRAAPSSPDDYRYSVGYGYDAGSSNNGRNADTSLSSNSSGRSTTRLSNLRANNAIIDGSNSDVNVSYDPYTNRSMTYSGISNNSGSTTTDKRGGLGRLSFRTDYGAPPPSVPAEPLVTCQSIPTRAKPKKTNNNRFDRLRGMFEQKSTAQPAPIYPPGEHWQFEGHRKNPK</sequence>
<evidence type="ECO:0000256" key="2">
    <source>
        <dbReference type="SAM" id="Phobius"/>
    </source>
</evidence>
<evidence type="ECO:0000313" key="4">
    <source>
        <dbReference type="Proteomes" id="UP000693970"/>
    </source>
</evidence>
<dbReference type="Proteomes" id="UP000693970">
    <property type="component" value="Unassembled WGS sequence"/>
</dbReference>
<feature type="region of interest" description="Disordered" evidence="1">
    <location>
        <begin position="446"/>
        <end position="472"/>
    </location>
</feature>
<gene>
    <name evidence="3" type="ORF">IV203_006010</name>
</gene>
<reference evidence="3" key="1">
    <citation type="journal article" date="2021" name="Sci. Rep.">
        <title>Diploid genomic architecture of Nitzschia inconspicua, an elite biomass production diatom.</title>
        <authorList>
            <person name="Oliver A."/>
            <person name="Podell S."/>
            <person name="Pinowska A."/>
            <person name="Traller J.C."/>
            <person name="Smith S.R."/>
            <person name="McClure R."/>
            <person name="Beliaev A."/>
            <person name="Bohutskyi P."/>
            <person name="Hill E.A."/>
            <person name="Rabines A."/>
            <person name="Zheng H."/>
            <person name="Allen L.Z."/>
            <person name="Kuo A."/>
            <person name="Grigoriev I.V."/>
            <person name="Allen A.E."/>
            <person name="Hazlebeck D."/>
            <person name="Allen E.E."/>
        </authorList>
    </citation>
    <scope>NUCLEOTIDE SEQUENCE</scope>
    <source>
        <strain evidence="3">Hildebrandi</strain>
    </source>
</reference>
<feature type="region of interest" description="Disordered" evidence="1">
    <location>
        <begin position="123"/>
        <end position="158"/>
    </location>
</feature>
<feature type="region of interest" description="Disordered" evidence="1">
    <location>
        <begin position="546"/>
        <end position="582"/>
    </location>
</feature>
<feature type="compositionally biased region" description="Basic and acidic residues" evidence="1">
    <location>
        <begin position="18"/>
        <end position="33"/>
    </location>
</feature>
<feature type="compositionally biased region" description="Polar residues" evidence="1">
    <location>
        <begin position="883"/>
        <end position="892"/>
    </location>
</feature>
<proteinExistence type="predicted"/>
<feature type="region of interest" description="Disordered" evidence="1">
    <location>
        <begin position="805"/>
        <end position="906"/>
    </location>
</feature>
<keyword evidence="2" id="KW-1133">Transmembrane helix</keyword>
<protein>
    <submittedName>
        <fullName evidence="3">Uncharacterized protein</fullName>
    </submittedName>
</protein>